<dbReference type="AlphaFoldDB" id="G9NUJ0"/>
<accession>G9NUJ0</accession>
<dbReference type="Proteomes" id="UP000005426">
    <property type="component" value="Unassembled WGS sequence"/>
</dbReference>
<protein>
    <submittedName>
        <fullName evidence="1">Uncharacterized protein</fullName>
    </submittedName>
</protein>
<evidence type="ECO:0000313" key="1">
    <source>
        <dbReference type="EMBL" id="EHK45719.1"/>
    </source>
</evidence>
<reference evidence="1 2" key="1">
    <citation type="journal article" date="2011" name="Genome Biol.">
        <title>Comparative genome sequence analysis underscores mycoparasitism as the ancestral life style of Trichoderma.</title>
        <authorList>
            <person name="Kubicek C.P."/>
            <person name="Herrera-Estrella A."/>
            <person name="Seidl-Seiboth V."/>
            <person name="Martinez D.A."/>
            <person name="Druzhinina I.S."/>
            <person name="Thon M."/>
            <person name="Zeilinger S."/>
            <person name="Casas-Flores S."/>
            <person name="Horwitz B.A."/>
            <person name="Mukherjee P.K."/>
            <person name="Mukherjee M."/>
            <person name="Kredics L."/>
            <person name="Alcaraz L.D."/>
            <person name="Aerts A."/>
            <person name="Antal Z."/>
            <person name="Atanasova L."/>
            <person name="Cervantes-Badillo M.G."/>
            <person name="Challacombe J."/>
            <person name="Chertkov O."/>
            <person name="McCluskey K."/>
            <person name="Coulpier F."/>
            <person name="Deshpande N."/>
            <person name="von Doehren H."/>
            <person name="Ebbole D.J."/>
            <person name="Esquivel-Naranjo E.U."/>
            <person name="Fekete E."/>
            <person name="Flipphi M."/>
            <person name="Glaser F."/>
            <person name="Gomez-Rodriguez E.Y."/>
            <person name="Gruber S."/>
            <person name="Han C."/>
            <person name="Henrissat B."/>
            <person name="Hermosa R."/>
            <person name="Hernandez-Onate M."/>
            <person name="Karaffa L."/>
            <person name="Kosti I."/>
            <person name="Le Crom S."/>
            <person name="Lindquist E."/>
            <person name="Lucas S."/>
            <person name="Luebeck M."/>
            <person name="Luebeck P.S."/>
            <person name="Margeot A."/>
            <person name="Metz B."/>
            <person name="Misra M."/>
            <person name="Nevalainen H."/>
            <person name="Omann M."/>
            <person name="Packer N."/>
            <person name="Perrone G."/>
            <person name="Uresti-Rivera E.E."/>
            <person name="Salamov A."/>
            <person name="Schmoll M."/>
            <person name="Seiboth B."/>
            <person name="Shapiro H."/>
            <person name="Sukno S."/>
            <person name="Tamayo-Ramos J.A."/>
            <person name="Tisch D."/>
            <person name="Wiest A."/>
            <person name="Wilkinson H.H."/>
            <person name="Zhang M."/>
            <person name="Coutinho P.M."/>
            <person name="Kenerley C.M."/>
            <person name="Monte E."/>
            <person name="Baker S.E."/>
            <person name="Grigoriev I.V."/>
        </authorList>
    </citation>
    <scope>NUCLEOTIDE SEQUENCE [LARGE SCALE GENOMIC DNA]</scope>
    <source>
        <strain evidence="2">ATCC 20476 / IMI 206040</strain>
    </source>
</reference>
<sequence length="53" mass="6214">MIRLAPRAPRLLPQNSRDHRDVRLHVDGLVRETQRRCRKRPWLGSCATRANAL</sequence>
<dbReference type="OrthoDB" id="10314535at2759"/>
<organism evidence="1 2">
    <name type="scientific">Hypocrea atroviridis (strain ATCC 20476 / IMI 206040)</name>
    <name type="common">Trichoderma atroviride</name>
    <dbReference type="NCBI Taxonomy" id="452589"/>
    <lineage>
        <taxon>Eukaryota</taxon>
        <taxon>Fungi</taxon>
        <taxon>Dikarya</taxon>
        <taxon>Ascomycota</taxon>
        <taxon>Pezizomycotina</taxon>
        <taxon>Sordariomycetes</taxon>
        <taxon>Hypocreomycetidae</taxon>
        <taxon>Hypocreales</taxon>
        <taxon>Hypocreaceae</taxon>
        <taxon>Trichoderma</taxon>
    </lineage>
</organism>
<comment type="caution">
    <text evidence="1">The sequence shown here is derived from an EMBL/GenBank/DDBJ whole genome shotgun (WGS) entry which is preliminary data.</text>
</comment>
<gene>
    <name evidence="1" type="ORF">TRIATDRAFT_299362</name>
</gene>
<keyword evidence="2" id="KW-1185">Reference proteome</keyword>
<dbReference type="HOGENOM" id="CLU_3068977_0_0_1"/>
<dbReference type="EMBL" id="ABDG02000023">
    <property type="protein sequence ID" value="EHK45719.1"/>
    <property type="molecule type" value="Genomic_DNA"/>
</dbReference>
<proteinExistence type="predicted"/>
<evidence type="ECO:0000313" key="2">
    <source>
        <dbReference type="Proteomes" id="UP000005426"/>
    </source>
</evidence>
<name>G9NUJ0_HYPAI</name>